<evidence type="ECO:0000313" key="1">
    <source>
        <dbReference type="EMBL" id="KTB42334.1"/>
    </source>
</evidence>
<reference evidence="1 2" key="1">
    <citation type="submission" date="2015-12" db="EMBL/GenBank/DDBJ databases">
        <title>Draft genome sequence of Moniliophthora roreri, the causal agent of frosty pod rot of cacao.</title>
        <authorList>
            <person name="Aime M.C."/>
            <person name="Diaz-Valderrama J.R."/>
            <person name="Kijpornyongpan T."/>
            <person name="Phillips-Mora W."/>
        </authorList>
    </citation>
    <scope>NUCLEOTIDE SEQUENCE [LARGE SCALE GENOMIC DNA]</scope>
    <source>
        <strain evidence="1 2">MCA 2952</strain>
    </source>
</reference>
<evidence type="ECO:0000313" key="2">
    <source>
        <dbReference type="Proteomes" id="UP000054988"/>
    </source>
</evidence>
<comment type="caution">
    <text evidence="1">The sequence shown here is derived from an EMBL/GenBank/DDBJ whole genome shotgun (WGS) entry which is preliminary data.</text>
</comment>
<dbReference type="AlphaFoldDB" id="A0A0W0G191"/>
<dbReference type="Proteomes" id="UP000054988">
    <property type="component" value="Unassembled WGS sequence"/>
</dbReference>
<dbReference type="EMBL" id="LATX01001345">
    <property type="protein sequence ID" value="KTB42334.1"/>
    <property type="molecule type" value="Genomic_DNA"/>
</dbReference>
<organism evidence="1 2">
    <name type="scientific">Moniliophthora roreri</name>
    <name type="common">Frosty pod rot fungus</name>
    <name type="synonym">Monilia roreri</name>
    <dbReference type="NCBI Taxonomy" id="221103"/>
    <lineage>
        <taxon>Eukaryota</taxon>
        <taxon>Fungi</taxon>
        <taxon>Dikarya</taxon>
        <taxon>Basidiomycota</taxon>
        <taxon>Agaricomycotina</taxon>
        <taxon>Agaricomycetes</taxon>
        <taxon>Agaricomycetidae</taxon>
        <taxon>Agaricales</taxon>
        <taxon>Marasmiineae</taxon>
        <taxon>Marasmiaceae</taxon>
        <taxon>Moniliophthora</taxon>
    </lineage>
</organism>
<accession>A0A0W0G191</accession>
<name>A0A0W0G191_MONRR</name>
<protein>
    <submittedName>
        <fullName evidence="1">Uncharacterized protein</fullName>
    </submittedName>
</protein>
<sequence length="27" mass="3123">MSMGSWKYEAFGQVLSRSQTYQYFGAV</sequence>
<gene>
    <name evidence="1" type="ORF">WG66_5087</name>
</gene>
<proteinExistence type="predicted"/>